<sequence>MNAPAPVAVGYTVATTPDAAFRQCEAIEEYARTEGIALAQIVTDDHDTITISQVAETARLHEAQLVLIPAGVVLAEVREGITDALAPLGAACVVVGHARETEA</sequence>
<dbReference type="RefSeq" id="WP_236089079.1">
    <property type="nucleotide sequence ID" value="NZ_JAKGSG010000029.1"/>
</dbReference>
<comment type="caution">
    <text evidence="1">The sequence shown here is derived from an EMBL/GenBank/DDBJ whole genome shotgun (WGS) entry which is preliminary data.</text>
</comment>
<evidence type="ECO:0000313" key="1">
    <source>
        <dbReference type="EMBL" id="MCF4121279.1"/>
    </source>
</evidence>
<name>A0AA41QD63_9MICO</name>
<keyword evidence="2" id="KW-1185">Reference proteome</keyword>
<gene>
    <name evidence="1" type="ORF">L1785_09820</name>
</gene>
<dbReference type="Proteomes" id="UP001165405">
    <property type="component" value="Unassembled WGS sequence"/>
</dbReference>
<accession>A0AA41QD63</accession>
<evidence type="ECO:0000313" key="2">
    <source>
        <dbReference type="Proteomes" id="UP001165405"/>
    </source>
</evidence>
<reference evidence="1" key="1">
    <citation type="submission" date="2022-01" db="EMBL/GenBank/DDBJ databases">
        <title>Antribacter sp. nov., isolated from Guizhou of China.</title>
        <authorList>
            <person name="Chengliang C."/>
            <person name="Ya Z."/>
        </authorList>
    </citation>
    <scope>NUCLEOTIDE SEQUENCE</scope>
    <source>
        <strain evidence="1">KLBMP 9083</strain>
    </source>
</reference>
<organism evidence="1 2">
    <name type="scientific">Antribacter soli</name>
    <dbReference type="NCBI Taxonomy" id="2910976"/>
    <lineage>
        <taxon>Bacteria</taxon>
        <taxon>Bacillati</taxon>
        <taxon>Actinomycetota</taxon>
        <taxon>Actinomycetes</taxon>
        <taxon>Micrococcales</taxon>
        <taxon>Promicromonosporaceae</taxon>
        <taxon>Antribacter</taxon>
    </lineage>
</organism>
<dbReference type="EMBL" id="JAKGSG010000029">
    <property type="protein sequence ID" value="MCF4121279.1"/>
    <property type="molecule type" value="Genomic_DNA"/>
</dbReference>
<protein>
    <submittedName>
        <fullName evidence="1">Uncharacterized protein</fullName>
    </submittedName>
</protein>
<dbReference type="AlphaFoldDB" id="A0AA41QD63"/>
<proteinExistence type="predicted"/>